<dbReference type="Proteomes" id="UP001304895">
    <property type="component" value="Unassembled WGS sequence"/>
</dbReference>
<name>A0AAN6ZAN6_9PEZI</name>
<gene>
    <name evidence="1" type="ORF">BT67DRAFT_134130</name>
</gene>
<dbReference type="AlphaFoldDB" id="A0AAN6ZAN6"/>
<comment type="caution">
    <text evidence="1">The sequence shown here is derived from an EMBL/GenBank/DDBJ whole genome shotgun (WGS) entry which is preliminary data.</text>
</comment>
<keyword evidence="2" id="KW-1185">Reference proteome</keyword>
<reference evidence="1" key="1">
    <citation type="journal article" date="2023" name="Mol. Phylogenet. Evol.">
        <title>Genome-scale phylogeny and comparative genomics of the fungal order Sordariales.</title>
        <authorList>
            <person name="Hensen N."/>
            <person name="Bonometti L."/>
            <person name="Westerberg I."/>
            <person name="Brannstrom I.O."/>
            <person name="Guillou S."/>
            <person name="Cros-Aarteil S."/>
            <person name="Calhoun S."/>
            <person name="Haridas S."/>
            <person name="Kuo A."/>
            <person name="Mondo S."/>
            <person name="Pangilinan J."/>
            <person name="Riley R."/>
            <person name="LaButti K."/>
            <person name="Andreopoulos B."/>
            <person name="Lipzen A."/>
            <person name="Chen C."/>
            <person name="Yan M."/>
            <person name="Daum C."/>
            <person name="Ng V."/>
            <person name="Clum A."/>
            <person name="Steindorff A."/>
            <person name="Ohm R.A."/>
            <person name="Martin F."/>
            <person name="Silar P."/>
            <person name="Natvig D.O."/>
            <person name="Lalanne C."/>
            <person name="Gautier V."/>
            <person name="Ament-Velasquez S.L."/>
            <person name="Kruys A."/>
            <person name="Hutchinson M.I."/>
            <person name="Powell A.J."/>
            <person name="Barry K."/>
            <person name="Miller A.N."/>
            <person name="Grigoriev I.V."/>
            <person name="Debuchy R."/>
            <person name="Gladieux P."/>
            <person name="Hiltunen Thoren M."/>
            <person name="Johannesson H."/>
        </authorList>
    </citation>
    <scope>NUCLEOTIDE SEQUENCE</scope>
    <source>
        <strain evidence="1">CBS 123565</strain>
    </source>
</reference>
<accession>A0AAN6ZAN6</accession>
<feature type="non-terminal residue" evidence="1">
    <location>
        <position position="1"/>
    </location>
</feature>
<proteinExistence type="predicted"/>
<evidence type="ECO:0000313" key="2">
    <source>
        <dbReference type="Proteomes" id="UP001304895"/>
    </source>
</evidence>
<dbReference type="EMBL" id="MU853420">
    <property type="protein sequence ID" value="KAK4132050.1"/>
    <property type="molecule type" value="Genomic_DNA"/>
</dbReference>
<sequence>DLTIWLGQPARVVPARARLLGLLSTPVSRAFLTPELMPRHPVLQAFHHVDRLRLHGMALSADSQLRPAKYSLVL</sequence>
<protein>
    <submittedName>
        <fullName evidence="1">Uncharacterized protein</fullName>
    </submittedName>
</protein>
<organism evidence="1 2">
    <name type="scientific">Trichocladium antarcticum</name>
    <dbReference type="NCBI Taxonomy" id="1450529"/>
    <lineage>
        <taxon>Eukaryota</taxon>
        <taxon>Fungi</taxon>
        <taxon>Dikarya</taxon>
        <taxon>Ascomycota</taxon>
        <taxon>Pezizomycotina</taxon>
        <taxon>Sordariomycetes</taxon>
        <taxon>Sordariomycetidae</taxon>
        <taxon>Sordariales</taxon>
        <taxon>Chaetomiaceae</taxon>
        <taxon>Trichocladium</taxon>
    </lineage>
</organism>
<evidence type="ECO:0000313" key="1">
    <source>
        <dbReference type="EMBL" id="KAK4132050.1"/>
    </source>
</evidence>
<reference evidence="1" key="2">
    <citation type="submission" date="2023-05" db="EMBL/GenBank/DDBJ databases">
        <authorList>
            <consortium name="Lawrence Berkeley National Laboratory"/>
            <person name="Steindorff A."/>
            <person name="Hensen N."/>
            <person name="Bonometti L."/>
            <person name="Westerberg I."/>
            <person name="Brannstrom I.O."/>
            <person name="Guillou S."/>
            <person name="Cros-Aarteil S."/>
            <person name="Calhoun S."/>
            <person name="Haridas S."/>
            <person name="Kuo A."/>
            <person name="Mondo S."/>
            <person name="Pangilinan J."/>
            <person name="Riley R."/>
            <person name="Labutti K."/>
            <person name="Andreopoulos B."/>
            <person name="Lipzen A."/>
            <person name="Chen C."/>
            <person name="Yanf M."/>
            <person name="Daum C."/>
            <person name="Ng V."/>
            <person name="Clum A."/>
            <person name="Ohm R."/>
            <person name="Martin F."/>
            <person name="Silar P."/>
            <person name="Natvig D."/>
            <person name="Lalanne C."/>
            <person name="Gautier V."/>
            <person name="Ament-Velasquez S.L."/>
            <person name="Kruys A."/>
            <person name="Hutchinson M.I."/>
            <person name="Powell A.J."/>
            <person name="Barry K."/>
            <person name="Miller A.N."/>
            <person name="Grigoriev I.V."/>
            <person name="Debuchy R."/>
            <person name="Gladieux P."/>
            <person name="Thoren M.H."/>
            <person name="Johannesson H."/>
        </authorList>
    </citation>
    <scope>NUCLEOTIDE SEQUENCE</scope>
    <source>
        <strain evidence="1">CBS 123565</strain>
    </source>
</reference>